<dbReference type="Proteomes" id="UP000183832">
    <property type="component" value="Unassembled WGS sequence"/>
</dbReference>
<organism evidence="1 2">
    <name type="scientific">Clunio marinus</name>
    <dbReference type="NCBI Taxonomy" id="568069"/>
    <lineage>
        <taxon>Eukaryota</taxon>
        <taxon>Metazoa</taxon>
        <taxon>Ecdysozoa</taxon>
        <taxon>Arthropoda</taxon>
        <taxon>Hexapoda</taxon>
        <taxon>Insecta</taxon>
        <taxon>Pterygota</taxon>
        <taxon>Neoptera</taxon>
        <taxon>Endopterygota</taxon>
        <taxon>Diptera</taxon>
        <taxon>Nematocera</taxon>
        <taxon>Chironomoidea</taxon>
        <taxon>Chironomidae</taxon>
        <taxon>Clunio</taxon>
    </lineage>
</organism>
<reference evidence="1 2" key="1">
    <citation type="submission" date="2015-04" db="EMBL/GenBank/DDBJ databases">
        <authorList>
            <person name="Syromyatnikov M.Y."/>
            <person name="Popov V.N."/>
        </authorList>
    </citation>
    <scope>NUCLEOTIDE SEQUENCE [LARGE SCALE GENOMIC DNA]</scope>
</reference>
<gene>
    <name evidence="1" type="ORF">CLUMA_CG015608</name>
</gene>
<name>A0A1J1IS02_9DIPT</name>
<accession>A0A1J1IS02</accession>
<protein>
    <submittedName>
        <fullName evidence="1">CLUMA_CG015608, isoform A</fullName>
    </submittedName>
</protein>
<keyword evidence="2" id="KW-1185">Reference proteome</keyword>
<sequence length="83" mass="9358">MYPSSFGYMCVRADNKWVSLAEIVNESQLIIAYPANMYKPAGTESGFSRFPVECPLQFYSLSGPLSIVSRHILNPLTHSRDTR</sequence>
<evidence type="ECO:0000313" key="2">
    <source>
        <dbReference type="Proteomes" id="UP000183832"/>
    </source>
</evidence>
<dbReference type="AlphaFoldDB" id="A0A1J1IS02"/>
<dbReference type="EMBL" id="CVRI01000057">
    <property type="protein sequence ID" value="CRL02490.1"/>
    <property type="molecule type" value="Genomic_DNA"/>
</dbReference>
<evidence type="ECO:0000313" key="1">
    <source>
        <dbReference type="EMBL" id="CRL02490.1"/>
    </source>
</evidence>
<proteinExistence type="predicted"/>